<accession>A0ABN3GYY4</accession>
<organism evidence="9 10">
    <name type="scientific">Saccharopolyspora halophila</name>
    <dbReference type="NCBI Taxonomy" id="405551"/>
    <lineage>
        <taxon>Bacteria</taxon>
        <taxon>Bacillati</taxon>
        <taxon>Actinomycetota</taxon>
        <taxon>Actinomycetes</taxon>
        <taxon>Pseudonocardiales</taxon>
        <taxon>Pseudonocardiaceae</taxon>
        <taxon>Saccharopolyspora</taxon>
    </lineage>
</organism>
<evidence type="ECO:0000313" key="9">
    <source>
        <dbReference type="EMBL" id="GAA2364817.1"/>
    </source>
</evidence>
<keyword evidence="6 8" id="KW-0472">Membrane</keyword>
<evidence type="ECO:0000256" key="4">
    <source>
        <dbReference type="ARBA" id="ARBA00022692"/>
    </source>
</evidence>
<dbReference type="InterPro" id="IPR003474">
    <property type="entry name" value="Glcn_transporter"/>
</dbReference>
<keyword evidence="3" id="KW-1003">Cell membrane</keyword>
<feature type="transmembrane region" description="Helical" evidence="8">
    <location>
        <begin position="173"/>
        <end position="191"/>
    </location>
</feature>
<keyword evidence="2" id="KW-0813">Transport</keyword>
<keyword evidence="5 8" id="KW-1133">Transmembrane helix</keyword>
<dbReference type="NCBIfam" id="TIGR00791">
    <property type="entry name" value="gntP"/>
    <property type="match status" value="1"/>
</dbReference>
<feature type="transmembrane region" description="Helical" evidence="8">
    <location>
        <begin position="302"/>
        <end position="319"/>
    </location>
</feature>
<feature type="transmembrane region" description="Helical" evidence="8">
    <location>
        <begin position="331"/>
        <end position="352"/>
    </location>
</feature>
<feature type="transmembrane region" description="Helical" evidence="8">
    <location>
        <begin position="133"/>
        <end position="166"/>
    </location>
</feature>
<evidence type="ECO:0000256" key="7">
    <source>
        <dbReference type="ARBA" id="ARBA00049663"/>
    </source>
</evidence>
<evidence type="ECO:0000256" key="5">
    <source>
        <dbReference type="ARBA" id="ARBA00022989"/>
    </source>
</evidence>
<dbReference type="Proteomes" id="UP001501218">
    <property type="component" value="Unassembled WGS sequence"/>
</dbReference>
<comment type="similarity">
    <text evidence="7">Belongs to the GntP permease family.</text>
</comment>
<dbReference type="PIRSF" id="PIRSF002746">
    <property type="entry name" value="Gluconate_transporter"/>
    <property type="match status" value="1"/>
</dbReference>
<proteinExistence type="inferred from homology"/>
<evidence type="ECO:0000256" key="6">
    <source>
        <dbReference type="ARBA" id="ARBA00023136"/>
    </source>
</evidence>
<evidence type="ECO:0000256" key="1">
    <source>
        <dbReference type="ARBA" id="ARBA00004651"/>
    </source>
</evidence>
<dbReference type="PANTHER" id="PTHR30354:SF22">
    <property type="entry name" value="HIGH-AFFINITY GLUCONATE TRANSPORTER"/>
    <property type="match status" value="1"/>
</dbReference>
<dbReference type="Pfam" id="PF02447">
    <property type="entry name" value="GntP_permease"/>
    <property type="match status" value="1"/>
</dbReference>
<feature type="transmembrane region" description="Helical" evidence="8">
    <location>
        <begin position="211"/>
        <end position="230"/>
    </location>
</feature>
<feature type="transmembrane region" description="Helical" evidence="8">
    <location>
        <begin position="462"/>
        <end position="478"/>
    </location>
</feature>
<evidence type="ECO:0000256" key="3">
    <source>
        <dbReference type="ARBA" id="ARBA00022475"/>
    </source>
</evidence>
<sequence length="479" mass="49323">MLRLFGHQLLNEEPQPMLSSLNGFALAQSATWSAHDARLLTAAVAGIAVIVLLISWAKLHPFLSLALGATTLGVVAGMPFGDLVDTFTEGLGSTVGDVGLLVALGAMLGKLLTDSGGAERVVETVLGRTTRKTLPWAMVFIASLLGLPMFFEVGVVLLVPVVVMVAARSEQPVLRVGIPALAGLSILHGLVPPHPGPLAAVDALHVDLGLTLALGIVVAIPTAIIAGPLFGSYISQRVDLPPATHLLGQTPDQEEHEHRPSFLAAVAMLLLPVVLMLCKSVADLTLTEGSLGYTILDTIGTPVVAMMLTVLIAIVVLGTGARFSRNKISDVVGSSLPAIAGIILIVGAGGGFKETLVESGVNEMITDLATGANLSPLILGWLIAVGIRVATGSATVATISAAGMVAPMVTELPPAQGALVALAIGSGSLILSHVNDAGFWLVKEYFGMSVGQTLKTWTAMETLLSLVSFAAILVLSVFV</sequence>
<dbReference type="PANTHER" id="PTHR30354">
    <property type="entry name" value="GNT FAMILY GLUCONATE TRANSPORTER"/>
    <property type="match status" value="1"/>
</dbReference>
<keyword evidence="4 8" id="KW-0812">Transmembrane</keyword>
<feature type="transmembrane region" description="Helical" evidence="8">
    <location>
        <begin position="39"/>
        <end position="57"/>
    </location>
</feature>
<name>A0ABN3GYY4_9PSEU</name>
<comment type="subcellular location">
    <subcellularLocation>
        <location evidence="1">Cell membrane</location>
        <topology evidence="1">Multi-pass membrane protein</topology>
    </subcellularLocation>
</comment>
<feature type="transmembrane region" description="Helical" evidence="8">
    <location>
        <begin position="418"/>
        <end position="442"/>
    </location>
</feature>
<evidence type="ECO:0000256" key="8">
    <source>
        <dbReference type="SAM" id="Phobius"/>
    </source>
</evidence>
<reference evidence="9 10" key="1">
    <citation type="journal article" date="2019" name="Int. J. Syst. Evol. Microbiol.">
        <title>The Global Catalogue of Microorganisms (GCM) 10K type strain sequencing project: providing services to taxonomists for standard genome sequencing and annotation.</title>
        <authorList>
            <consortium name="The Broad Institute Genomics Platform"/>
            <consortium name="The Broad Institute Genome Sequencing Center for Infectious Disease"/>
            <person name="Wu L."/>
            <person name="Ma J."/>
        </authorList>
    </citation>
    <scope>NUCLEOTIDE SEQUENCE [LARGE SCALE GENOMIC DNA]</scope>
    <source>
        <strain evidence="9 10">JCM 16221</strain>
    </source>
</reference>
<dbReference type="EMBL" id="BAAARA010000040">
    <property type="protein sequence ID" value="GAA2364817.1"/>
    <property type="molecule type" value="Genomic_DNA"/>
</dbReference>
<evidence type="ECO:0000256" key="2">
    <source>
        <dbReference type="ARBA" id="ARBA00022448"/>
    </source>
</evidence>
<comment type="caution">
    <text evidence="9">The sequence shown here is derived from an EMBL/GenBank/DDBJ whole genome shotgun (WGS) entry which is preliminary data.</text>
</comment>
<gene>
    <name evidence="9" type="ORF">GCM10009854_50450</name>
</gene>
<keyword evidence="10" id="KW-1185">Reference proteome</keyword>
<evidence type="ECO:0000313" key="10">
    <source>
        <dbReference type="Proteomes" id="UP001501218"/>
    </source>
</evidence>
<protein>
    <submittedName>
        <fullName evidence="9">Gluconate:H+ symporter</fullName>
    </submittedName>
</protein>
<feature type="transmembrane region" description="Helical" evidence="8">
    <location>
        <begin position="63"/>
        <end position="83"/>
    </location>
</feature>
<feature type="transmembrane region" description="Helical" evidence="8">
    <location>
        <begin position="378"/>
        <end position="406"/>
    </location>
</feature>
<feature type="transmembrane region" description="Helical" evidence="8">
    <location>
        <begin position="262"/>
        <end position="282"/>
    </location>
</feature>